<protein>
    <submittedName>
        <fullName evidence="1">Uncharacterized protein</fullName>
    </submittedName>
</protein>
<dbReference type="eggNOG" id="ENOG502ZDBR">
    <property type="taxonomic scope" value="Bacteria"/>
</dbReference>
<dbReference type="OrthoDB" id="5458690at2"/>
<sequence>MEHEEIQQIFEKFFEKYRKHESDEDPNWSAYWTEFTEKGKFEVRMIKAPGRLTFSFFNDDRKLAEVEGWDTFFDASKSLEQDDSNGYDEARFFAGMQEAVS</sequence>
<dbReference type="HOGENOM" id="CLU_2315684_0_0_7"/>
<dbReference type="Proteomes" id="UP000001052">
    <property type="component" value="Chromosome"/>
</dbReference>
<keyword evidence="2" id="KW-1185">Reference proteome</keyword>
<reference evidence="1 2" key="2">
    <citation type="journal article" date="2010" name="Stand. Genomic Sci.">
        <title>Complete genome sequence of Desulfohalobium retbaense type strain (HR(100)).</title>
        <authorList>
            <person name="Spring S."/>
            <person name="Nolan M."/>
            <person name="Lapidus A."/>
            <person name="Glavina Del Rio T."/>
            <person name="Copeland A."/>
            <person name="Tice H."/>
            <person name="Cheng J.F."/>
            <person name="Lucas S."/>
            <person name="Land M."/>
            <person name="Chen F."/>
            <person name="Bruce D."/>
            <person name="Goodwin L."/>
            <person name="Pitluck S."/>
            <person name="Ivanova N."/>
            <person name="Mavromatis K."/>
            <person name="Mikhailova N."/>
            <person name="Pati A."/>
            <person name="Chen A."/>
            <person name="Palaniappan K."/>
            <person name="Hauser L."/>
            <person name="Chang Y.J."/>
            <person name="Jeffries C.D."/>
            <person name="Munk C."/>
            <person name="Kiss H."/>
            <person name="Chain P."/>
            <person name="Han C."/>
            <person name="Brettin T."/>
            <person name="Detter J.C."/>
            <person name="Schuler E."/>
            <person name="Goker M."/>
            <person name="Rohde M."/>
            <person name="Bristow J."/>
            <person name="Eisen J.A."/>
            <person name="Markowitz V."/>
            <person name="Hugenholtz P."/>
            <person name="Kyrpides N.C."/>
            <person name="Klenk H.P."/>
        </authorList>
    </citation>
    <scope>NUCLEOTIDE SEQUENCE [LARGE SCALE GENOMIC DNA]</scope>
    <source>
        <strain evidence="1 2">DSM 5692</strain>
    </source>
</reference>
<dbReference type="RefSeq" id="WP_015751152.1">
    <property type="nucleotide sequence ID" value="NC_013223.1"/>
</dbReference>
<dbReference type="EMBL" id="CP001734">
    <property type="protein sequence ID" value="ACV67994.1"/>
    <property type="molecule type" value="Genomic_DNA"/>
</dbReference>
<reference evidence="2" key="1">
    <citation type="submission" date="2009-09" db="EMBL/GenBank/DDBJ databases">
        <title>The complete chromosome of Desulfohalobium retbaense DSM 5692.</title>
        <authorList>
            <consortium name="US DOE Joint Genome Institute (JGI-PGF)"/>
            <person name="Lucas S."/>
            <person name="Copeland A."/>
            <person name="Lapidus A."/>
            <person name="Glavina del Rio T."/>
            <person name="Dalin E."/>
            <person name="Tice H."/>
            <person name="Bruce D."/>
            <person name="Goodwin L."/>
            <person name="Pitluck S."/>
            <person name="Kyrpides N."/>
            <person name="Mavromatis K."/>
            <person name="Ivanova N."/>
            <person name="Mikhailova N."/>
            <person name="Munk A.C."/>
            <person name="Brettin T."/>
            <person name="Detter J.C."/>
            <person name="Han C."/>
            <person name="Tapia R."/>
            <person name="Larimer F."/>
            <person name="Land M."/>
            <person name="Hauser L."/>
            <person name="Markowitz V."/>
            <person name="Cheng J.-F."/>
            <person name="Hugenholtz P."/>
            <person name="Woyke T."/>
            <person name="Wu D."/>
            <person name="Spring S."/>
            <person name="Klenk H.-P."/>
            <person name="Eisen J.A."/>
        </authorList>
    </citation>
    <scope>NUCLEOTIDE SEQUENCE [LARGE SCALE GENOMIC DNA]</scope>
    <source>
        <strain evidence="2">DSM 5692</strain>
    </source>
</reference>
<name>C8X0P7_DESRD</name>
<dbReference type="KEGG" id="drt:Dret_0702"/>
<gene>
    <name evidence="1" type="ordered locus">Dret_0702</name>
</gene>
<dbReference type="AlphaFoldDB" id="C8X0P7"/>
<accession>C8X0P7</accession>
<evidence type="ECO:0000313" key="2">
    <source>
        <dbReference type="Proteomes" id="UP000001052"/>
    </source>
</evidence>
<organism evidence="1 2">
    <name type="scientific">Desulfohalobium retbaense (strain ATCC 49708 / DSM 5692 / JCM 16813 / HR100)</name>
    <dbReference type="NCBI Taxonomy" id="485915"/>
    <lineage>
        <taxon>Bacteria</taxon>
        <taxon>Pseudomonadati</taxon>
        <taxon>Thermodesulfobacteriota</taxon>
        <taxon>Desulfovibrionia</taxon>
        <taxon>Desulfovibrionales</taxon>
        <taxon>Desulfohalobiaceae</taxon>
        <taxon>Desulfohalobium</taxon>
    </lineage>
</organism>
<proteinExistence type="predicted"/>
<evidence type="ECO:0000313" key="1">
    <source>
        <dbReference type="EMBL" id="ACV67994.1"/>
    </source>
</evidence>